<dbReference type="EMBL" id="JAEKJW010000004">
    <property type="protein sequence ID" value="MBN8198851.1"/>
    <property type="molecule type" value="Genomic_DNA"/>
</dbReference>
<dbReference type="RefSeq" id="WP_206928490.1">
    <property type="nucleotide sequence ID" value="NZ_JAEKJW010000004.1"/>
</dbReference>
<dbReference type="AlphaFoldDB" id="A0A8I1SLZ1"/>
<dbReference type="Proteomes" id="UP000664405">
    <property type="component" value="Unassembled WGS sequence"/>
</dbReference>
<gene>
    <name evidence="1" type="ORF">JF547_20470</name>
</gene>
<evidence type="ECO:0000313" key="1">
    <source>
        <dbReference type="EMBL" id="MBN8198851.1"/>
    </source>
</evidence>
<protein>
    <submittedName>
        <fullName evidence="1">Uncharacterized protein</fullName>
    </submittedName>
</protein>
<evidence type="ECO:0000313" key="2">
    <source>
        <dbReference type="Proteomes" id="UP000664405"/>
    </source>
</evidence>
<name>A0A8I1SLZ1_9PROT</name>
<sequence length="151" mass="17202">MVRDEEMPTYAEMCDLNPGFDRLDYIAFALQQSKLHFDFLTAFSGLFVPKFILVDGRVQIEGLFNREQYDGLIASGCALEEAQMWCSLTEFVGVIDAAFPDTEVDLKDIVDFCQSLVDVWNLQLEAQGYISCGRAQLEVDEELDEVYVFLK</sequence>
<comment type="caution">
    <text evidence="1">The sequence shown here is derived from an EMBL/GenBank/DDBJ whole genome shotgun (WGS) entry which is preliminary data.</text>
</comment>
<organism evidence="1 2">
    <name type="scientific">Thalassospira povalilytica</name>
    <dbReference type="NCBI Taxonomy" id="732237"/>
    <lineage>
        <taxon>Bacteria</taxon>
        <taxon>Pseudomonadati</taxon>
        <taxon>Pseudomonadota</taxon>
        <taxon>Alphaproteobacteria</taxon>
        <taxon>Rhodospirillales</taxon>
        <taxon>Thalassospiraceae</taxon>
        <taxon>Thalassospira</taxon>
    </lineage>
</organism>
<reference evidence="1" key="1">
    <citation type="submission" date="2020-12" db="EMBL/GenBank/DDBJ databases">
        <title>Oil enriched cultivation method for isolating marine PHA-producing bacteria.</title>
        <authorList>
            <person name="Zheng W."/>
            <person name="Yu S."/>
            <person name="Huang Y."/>
        </authorList>
    </citation>
    <scope>NUCLEOTIDE SEQUENCE</scope>
    <source>
        <strain evidence="1">SY-2-3</strain>
    </source>
</reference>
<accession>A0A8I1SLZ1</accession>
<proteinExistence type="predicted"/>